<comment type="caution">
    <text evidence="17">The sequence shown here is derived from an EMBL/GenBank/DDBJ whole genome shotgun (WGS) entry which is preliminary data.</text>
</comment>
<keyword evidence="5 13" id="KW-0479">Metal-binding</keyword>
<feature type="transmembrane region" description="Helical" evidence="13">
    <location>
        <begin position="1150"/>
        <end position="1168"/>
    </location>
</feature>
<dbReference type="InterPro" id="IPR023214">
    <property type="entry name" value="HAD_sf"/>
</dbReference>
<evidence type="ECO:0000256" key="1">
    <source>
        <dbReference type="ARBA" id="ARBA00004141"/>
    </source>
</evidence>
<dbReference type="GO" id="GO:0005524">
    <property type="term" value="F:ATP binding"/>
    <property type="evidence" value="ECO:0007669"/>
    <property type="project" value="UniProtKB-UniRule"/>
</dbReference>
<dbReference type="PANTHER" id="PTHR45630">
    <property type="entry name" value="CATION-TRANSPORTING ATPASE-RELATED"/>
    <property type="match status" value="1"/>
</dbReference>
<evidence type="ECO:0000256" key="12">
    <source>
        <dbReference type="ARBA" id="ARBA00049360"/>
    </source>
</evidence>
<keyword evidence="18" id="KW-1185">Reference proteome</keyword>
<dbReference type="GO" id="GO:0046872">
    <property type="term" value="F:metal ion binding"/>
    <property type="evidence" value="ECO:0007669"/>
    <property type="project" value="UniProtKB-UniRule"/>
</dbReference>
<dbReference type="PROSITE" id="PS00154">
    <property type="entry name" value="ATPASE_E1_E2"/>
    <property type="match status" value="1"/>
</dbReference>
<feature type="transmembrane region" description="Helical" evidence="13">
    <location>
        <begin position="615"/>
        <end position="637"/>
    </location>
</feature>
<dbReference type="NCBIfam" id="TIGR01494">
    <property type="entry name" value="ATPase_P-type"/>
    <property type="match status" value="1"/>
</dbReference>
<evidence type="ECO:0000256" key="5">
    <source>
        <dbReference type="ARBA" id="ARBA00022723"/>
    </source>
</evidence>
<evidence type="ECO:0000259" key="16">
    <source>
        <dbReference type="Pfam" id="PF12409"/>
    </source>
</evidence>
<dbReference type="Proteomes" id="UP000703661">
    <property type="component" value="Unassembled WGS sequence"/>
</dbReference>
<dbReference type="SUPFAM" id="SSF56784">
    <property type="entry name" value="HAD-like"/>
    <property type="match status" value="1"/>
</dbReference>
<feature type="region of interest" description="Disordered" evidence="14">
    <location>
        <begin position="1"/>
        <end position="162"/>
    </location>
</feature>
<feature type="transmembrane region" description="Helical" evidence="13">
    <location>
        <begin position="1261"/>
        <end position="1280"/>
    </location>
</feature>
<dbReference type="GO" id="GO:0016887">
    <property type="term" value="F:ATP hydrolysis activity"/>
    <property type="evidence" value="ECO:0007669"/>
    <property type="project" value="InterPro"/>
</dbReference>
<evidence type="ECO:0000256" key="13">
    <source>
        <dbReference type="RuleBase" id="RU362082"/>
    </source>
</evidence>
<dbReference type="SUPFAM" id="SSF81660">
    <property type="entry name" value="Metal cation-transporting ATPase, ATP-binding domain N"/>
    <property type="match status" value="1"/>
</dbReference>
<feature type="transmembrane region" description="Helical" evidence="13">
    <location>
        <begin position="382"/>
        <end position="402"/>
    </location>
</feature>
<dbReference type="InterPro" id="IPR059000">
    <property type="entry name" value="ATPase_P-type_domA"/>
</dbReference>
<feature type="transmembrane region" description="Helical" evidence="13">
    <location>
        <begin position="1174"/>
        <end position="1193"/>
    </location>
</feature>
<dbReference type="InterPro" id="IPR023299">
    <property type="entry name" value="ATPase_P-typ_cyto_dom_N"/>
</dbReference>
<organism evidence="17 18">
    <name type="scientific">Entomortierella chlamydospora</name>
    <dbReference type="NCBI Taxonomy" id="101097"/>
    <lineage>
        <taxon>Eukaryota</taxon>
        <taxon>Fungi</taxon>
        <taxon>Fungi incertae sedis</taxon>
        <taxon>Mucoromycota</taxon>
        <taxon>Mortierellomycotina</taxon>
        <taxon>Mortierellomycetes</taxon>
        <taxon>Mortierellales</taxon>
        <taxon>Mortierellaceae</taxon>
        <taxon>Entomortierella</taxon>
    </lineage>
</organism>
<dbReference type="SFLD" id="SFLDF00027">
    <property type="entry name" value="p-type_atpase"/>
    <property type="match status" value="1"/>
</dbReference>
<dbReference type="InterPro" id="IPR047819">
    <property type="entry name" value="P5A-ATPase_N"/>
</dbReference>
<dbReference type="OrthoDB" id="48943at2759"/>
<keyword evidence="8 13" id="KW-0460">Magnesium</keyword>
<dbReference type="FunFam" id="1.20.1110.10:FF:000023">
    <property type="entry name" value="Cation-transporting ATPase"/>
    <property type="match status" value="1"/>
</dbReference>
<dbReference type="SUPFAM" id="SSF81665">
    <property type="entry name" value="Calcium ATPase, transmembrane domain M"/>
    <property type="match status" value="1"/>
</dbReference>
<gene>
    <name evidence="17" type="ORF">BGZ80_003984</name>
</gene>
<evidence type="ECO:0000313" key="17">
    <source>
        <dbReference type="EMBL" id="KAG0020560.1"/>
    </source>
</evidence>
<feature type="transmembrane region" description="Helical" evidence="13">
    <location>
        <begin position="1330"/>
        <end position="1351"/>
    </location>
</feature>
<evidence type="ECO:0000256" key="14">
    <source>
        <dbReference type="SAM" id="MobiDB-lite"/>
    </source>
</evidence>
<dbReference type="SUPFAM" id="SSF81653">
    <property type="entry name" value="Calcium ATPase, transduction domain A"/>
    <property type="match status" value="1"/>
</dbReference>
<sequence>MKNPGLLHSSSHDRRHNIHNINDSNNTDSDNSNSSSGNTGNNAGRTTESITARSNAMEYLNSTDPGRRRSSTLSLLHGDSASNLNSSSNGKTEDKFDFDNSSPSGHFSHFPSQTLSQRFNHESDSENDYDEDHDDSDRTEGDMSPYATKAKPKSVAKRPPAIDHRHDRCKQRVYLEEEDVELIFTGYRFRQSRLYLYYLFCLLSFGIVFLLGRWMPQQYINFVAEKCEMGKAECIVVENEWGQISMEPIFTKYYGGPIDSVFSPEQMEKSSNDDDVSLNETVTTGMLHDMRYFDYQYIRFIYNPTVQLFMENSHWKDPDWSSAANCERGIGRETHQERTMVFGQNIIEVQEKTTGQLLVQEILHPFYIFQVFSMALWFSDDYYYYAACIFIISTVSVVTELVETKRTMRRMRNMSRFTCNTKVFRSGRWRYIGSDELVPGDVFEVTDSDLTVFPCDAVLLTGDCIVNESMLTGESVPVSKIPITAAALQHLDLSLSNIPSEIARHFLFSGTKIVRARPGASSQQNQANAEDDEFGTSSPPRGLAMVVRIGFNTTKGTLIRSMLFPKPNDFQFYRDSFRFIGILAMIACGGFLISTVNFVRMGVPFRNMIVKALDLITIVVPPALPATMSIGTSFAIARLKRSNIFCISPTRVNIGGKINCMCFDKTGTLTEDGLDVLGVQCTDSDTKKFGEMLSTVEEMQNAPKSLQDKTTPMLFAMTTCHSVKSVNGELIGDPLDLKMFDFTQWVLDEGGLGTRIANISESSQKGGKANMGGIVSTVVRPPGGKQFNLEDMIANHGSREPSESASLGTHMNNFAFQNEFLELGIIRCFEFISSLRRMSVIVKRLHSPGMDVFVKGAPEVMTDICLKETLPLDYSERLAYYTHHGYRVIACAYKSMPTLNFLRAQRAKREQVESDLVFLGFIVFENKLKPTTASIVATLSNARIRQVMCTGDNVLTAISVSKECGLINKAREVYTPRFVSGDSMTENSEIVWENTDDERMTLDPITLKPSVSWSDDSSHGPEFPRYDHMMNDYVLAVTGDCFRWMVDYAPTSTLNRMLVKGQIFARMSPDEKHELVEHLQVIGYCVGFCGDGANDCGALKSADVGISLSEAEASVAAPFTSRSSDIACVVKVIQEGRAALVTSFSCFKYMALYSIIQFTTVSFLYAFASNLGDFQFLYIDLILILPIAVFMGRTEAYPLLNPKRPTANLVSKKVLTSLIGQIMIQSLFQAMLFVIIRRQPWYTPPVYDSEDTNIECYENTVLFLLSCFQYLLVAIVFSVGPPFRKPMSSNRPFVLITIALVLTSAVMVLFPTKWLSEVMELVDIPFTFRVSIMIIAGVNLALSLICEHYVFPIIARRIGDWLNERKAQRGMKHGEQVHAPPPQQSIGYGSQAITTPVAMHDDSRDTEVGGGGYSVHAPAQIQSNTGVEAKRATGKKSSVKIYKIVEDEMMGP</sequence>
<comment type="similarity">
    <text evidence="2 13">Belongs to the cation transport ATPase (P-type) (TC 3.A.3) family. Type V subfamily.</text>
</comment>
<dbReference type="SFLD" id="SFLDS00003">
    <property type="entry name" value="Haloacid_Dehalogenase"/>
    <property type="match status" value="1"/>
</dbReference>
<dbReference type="GO" id="GO:0016020">
    <property type="term" value="C:membrane"/>
    <property type="evidence" value="ECO:0007669"/>
    <property type="project" value="UniProtKB-SubCell"/>
</dbReference>
<evidence type="ECO:0000259" key="15">
    <source>
        <dbReference type="Pfam" id="PF00122"/>
    </source>
</evidence>
<keyword evidence="9 13" id="KW-1278">Translocase</keyword>
<keyword evidence="11 13" id="KW-0472">Membrane</keyword>
<evidence type="ECO:0000256" key="10">
    <source>
        <dbReference type="ARBA" id="ARBA00022989"/>
    </source>
</evidence>
<dbReference type="Gene3D" id="3.40.50.1000">
    <property type="entry name" value="HAD superfamily/HAD-like"/>
    <property type="match status" value="2"/>
</dbReference>
<feature type="domain" description="P5B-type ATPase N-terminal" evidence="16">
    <location>
        <begin position="178"/>
        <end position="303"/>
    </location>
</feature>
<proteinExistence type="inferred from homology"/>
<dbReference type="PROSITE" id="PS01229">
    <property type="entry name" value="COF_2"/>
    <property type="match status" value="1"/>
</dbReference>
<evidence type="ECO:0000256" key="3">
    <source>
        <dbReference type="ARBA" id="ARBA00022553"/>
    </source>
</evidence>
<dbReference type="InterPro" id="IPR018303">
    <property type="entry name" value="ATPase_P-typ_P_site"/>
</dbReference>
<dbReference type="Pfam" id="PF12409">
    <property type="entry name" value="P5-ATPase"/>
    <property type="match status" value="1"/>
</dbReference>
<name>A0A9P6N1Q7_9FUNG</name>
<keyword evidence="7 13" id="KW-0067">ATP-binding</keyword>
<feature type="domain" description="P-type ATPase A" evidence="15">
    <location>
        <begin position="421"/>
        <end position="561"/>
    </location>
</feature>
<feature type="compositionally biased region" description="Polar residues" evidence="14">
    <location>
        <begin position="80"/>
        <end position="90"/>
    </location>
</feature>
<dbReference type="InterPro" id="IPR006544">
    <property type="entry name" value="P-type_TPase_V"/>
</dbReference>
<evidence type="ECO:0000313" key="18">
    <source>
        <dbReference type="Proteomes" id="UP000703661"/>
    </source>
</evidence>
<dbReference type="InterPro" id="IPR044492">
    <property type="entry name" value="P_typ_ATPase_HD_dom"/>
</dbReference>
<evidence type="ECO:0000256" key="11">
    <source>
        <dbReference type="ARBA" id="ARBA00023136"/>
    </source>
</evidence>
<feature type="region of interest" description="Disordered" evidence="14">
    <location>
        <begin position="517"/>
        <end position="539"/>
    </location>
</feature>
<feature type="transmembrane region" description="Helical" evidence="13">
    <location>
        <begin position="1292"/>
        <end position="1310"/>
    </location>
</feature>
<feature type="transmembrane region" description="Helical" evidence="13">
    <location>
        <begin position="1214"/>
        <end position="1236"/>
    </location>
</feature>
<dbReference type="SFLD" id="SFLDG00002">
    <property type="entry name" value="C1.7:_P-type_atpase_like"/>
    <property type="match status" value="1"/>
</dbReference>
<dbReference type="GO" id="GO:0019829">
    <property type="term" value="F:ATPase-coupled monoatomic cation transmembrane transporter activity"/>
    <property type="evidence" value="ECO:0007669"/>
    <property type="project" value="UniProtKB-UniRule"/>
</dbReference>
<dbReference type="PRINTS" id="PR00119">
    <property type="entry name" value="CATATPASE"/>
</dbReference>
<feature type="transmembrane region" description="Helical" evidence="13">
    <location>
        <begin position="195"/>
        <end position="215"/>
    </location>
</feature>
<dbReference type="FunFam" id="3.40.50.1000:FF:000068">
    <property type="entry name" value="Cation-transporting ATPase"/>
    <property type="match status" value="1"/>
</dbReference>
<feature type="transmembrane region" description="Helical" evidence="13">
    <location>
        <begin position="579"/>
        <end position="603"/>
    </location>
</feature>
<dbReference type="InterPro" id="IPR036412">
    <property type="entry name" value="HAD-like_sf"/>
</dbReference>
<feature type="compositionally biased region" description="Low complexity" evidence="14">
    <location>
        <begin position="19"/>
        <end position="42"/>
    </location>
</feature>
<dbReference type="EC" id="7.2.2.-" evidence="13"/>
<protein>
    <recommendedName>
        <fullName evidence="13">Cation-transporting ATPase</fullName>
        <ecNumber evidence="13">7.2.2.-</ecNumber>
    </recommendedName>
</protein>
<comment type="subcellular location">
    <subcellularLocation>
        <location evidence="1 13">Membrane</location>
        <topology evidence="1 13">Multi-pass membrane protein</topology>
    </subcellularLocation>
</comment>
<dbReference type="Gene3D" id="3.40.1110.10">
    <property type="entry name" value="Calcium-transporting ATPase, cytoplasmic domain N"/>
    <property type="match status" value="2"/>
</dbReference>
<dbReference type="CDD" id="cd07542">
    <property type="entry name" value="P-type_ATPase_cation"/>
    <property type="match status" value="1"/>
</dbReference>
<dbReference type="InterPro" id="IPR023298">
    <property type="entry name" value="ATPase_P-typ_TM_dom_sf"/>
</dbReference>
<dbReference type="InterPro" id="IPR047821">
    <property type="entry name" value="P5B-type_ATPase"/>
</dbReference>
<evidence type="ECO:0000256" key="7">
    <source>
        <dbReference type="ARBA" id="ARBA00022840"/>
    </source>
</evidence>
<keyword evidence="3" id="KW-0597">Phosphoprotein</keyword>
<dbReference type="FunFam" id="2.70.150.10:FF:000057">
    <property type="entry name" value="Cation-transporting ATPase"/>
    <property type="match status" value="1"/>
</dbReference>
<reference evidence="17" key="1">
    <citation type="journal article" date="2020" name="Fungal Divers.">
        <title>Resolving the Mortierellaceae phylogeny through synthesis of multi-gene phylogenetics and phylogenomics.</title>
        <authorList>
            <person name="Vandepol N."/>
            <person name="Liber J."/>
            <person name="Desiro A."/>
            <person name="Na H."/>
            <person name="Kennedy M."/>
            <person name="Barry K."/>
            <person name="Grigoriev I.V."/>
            <person name="Miller A.N."/>
            <person name="O'Donnell K."/>
            <person name="Stajich J.E."/>
            <person name="Bonito G."/>
        </authorList>
    </citation>
    <scope>NUCLEOTIDE SEQUENCE</scope>
    <source>
        <strain evidence="17">NRRL 2769</strain>
    </source>
</reference>
<keyword evidence="4 13" id="KW-0812">Transmembrane</keyword>
<feature type="compositionally biased region" description="Polar residues" evidence="14">
    <location>
        <begin position="43"/>
        <end position="64"/>
    </location>
</feature>
<dbReference type="InterPro" id="IPR008250">
    <property type="entry name" value="ATPase_P-typ_transduc_dom_A_sf"/>
</dbReference>
<dbReference type="Gene3D" id="1.20.1110.10">
    <property type="entry name" value="Calcium-transporting ATPase, transmembrane domain"/>
    <property type="match status" value="1"/>
</dbReference>
<evidence type="ECO:0000256" key="6">
    <source>
        <dbReference type="ARBA" id="ARBA00022741"/>
    </source>
</evidence>
<dbReference type="EMBL" id="JAAAID010000209">
    <property type="protein sequence ID" value="KAG0020560.1"/>
    <property type="molecule type" value="Genomic_DNA"/>
</dbReference>
<dbReference type="FunFam" id="3.40.1110.10:FF:000057">
    <property type="entry name" value="Cation-transporting ATPase"/>
    <property type="match status" value="1"/>
</dbReference>
<accession>A0A9P6N1Q7</accession>
<evidence type="ECO:0000256" key="4">
    <source>
        <dbReference type="ARBA" id="ARBA00022692"/>
    </source>
</evidence>
<feature type="compositionally biased region" description="Acidic residues" evidence="14">
    <location>
        <begin position="125"/>
        <end position="134"/>
    </location>
</feature>
<dbReference type="Pfam" id="PF13246">
    <property type="entry name" value="Cation_ATPase"/>
    <property type="match status" value="1"/>
</dbReference>
<dbReference type="Gene3D" id="2.70.150.10">
    <property type="entry name" value="Calcium-transporting ATPase, cytoplasmic transduction domain A"/>
    <property type="match status" value="2"/>
</dbReference>
<feature type="compositionally biased region" description="Low complexity" evidence="14">
    <location>
        <begin position="101"/>
        <end position="112"/>
    </location>
</feature>
<dbReference type="InterPro" id="IPR001757">
    <property type="entry name" value="P_typ_ATPase"/>
</dbReference>
<dbReference type="GO" id="GO:0006874">
    <property type="term" value="P:intracellular calcium ion homeostasis"/>
    <property type="evidence" value="ECO:0007669"/>
    <property type="project" value="TreeGrafter"/>
</dbReference>
<keyword evidence="10 13" id="KW-1133">Transmembrane helix</keyword>
<evidence type="ECO:0000256" key="8">
    <source>
        <dbReference type="ARBA" id="ARBA00022842"/>
    </source>
</evidence>
<comment type="catalytic activity">
    <reaction evidence="12 13">
        <text>ATP + H2O = ADP + phosphate + H(+)</text>
        <dbReference type="Rhea" id="RHEA:13065"/>
        <dbReference type="ChEBI" id="CHEBI:15377"/>
        <dbReference type="ChEBI" id="CHEBI:15378"/>
        <dbReference type="ChEBI" id="CHEBI:30616"/>
        <dbReference type="ChEBI" id="CHEBI:43474"/>
        <dbReference type="ChEBI" id="CHEBI:456216"/>
    </reaction>
</comment>
<dbReference type="Pfam" id="PF00122">
    <property type="entry name" value="E1-E2_ATPase"/>
    <property type="match status" value="1"/>
</dbReference>
<dbReference type="PANTHER" id="PTHR45630:SF8">
    <property type="entry name" value="CATION-TRANSPORTING ATPASE"/>
    <property type="match status" value="1"/>
</dbReference>
<evidence type="ECO:0000256" key="9">
    <source>
        <dbReference type="ARBA" id="ARBA00022967"/>
    </source>
</evidence>
<keyword evidence="6 13" id="KW-0547">Nucleotide-binding</keyword>
<dbReference type="NCBIfam" id="TIGR01657">
    <property type="entry name" value="P-ATPase-V"/>
    <property type="match status" value="1"/>
</dbReference>
<evidence type="ECO:0000256" key="2">
    <source>
        <dbReference type="ARBA" id="ARBA00006000"/>
    </source>
</evidence>
<dbReference type="GO" id="GO:0015662">
    <property type="term" value="F:P-type ion transporter activity"/>
    <property type="evidence" value="ECO:0007669"/>
    <property type="project" value="InterPro"/>
</dbReference>